<dbReference type="GO" id="GO:0051011">
    <property type="term" value="F:microtubule minus-end binding"/>
    <property type="evidence" value="ECO:0007669"/>
    <property type="project" value="TreeGrafter"/>
</dbReference>
<evidence type="ECO:0000313" key="7">
    <source>
        <dbReference type="Proteomes" id="UP001497382"/>
    </source>
</evidence>
<sequence>MILGSFKDPYEEFLVKREDKQPTDETFWESGYSLRSLPRDLQEEFFFKSFVTDILCAGKSLEILNMINFLHNKEPFQCHVVKGAMYSKFIHILCKLICKEKSTLQSKADDSLTKLEKLESKEPVLEETIFHLSSSFTKFFQPSVNPAHRCVSQRIPECLYPKQLKDTLRILEHLEPTRLTLLSNSIIKALSTCMEFAYYPVCHRLIKSLKNDHCIIAHLNVMQKYFLMEAGDLMYSFYSEIFQKVGFSTYIVTFDIGFSG</sequence>
<evidence type="ECO:0000256" key="3">
    <source>
        <dbReference type="ARBA" id="ARBA00023212"/>
    </source>
</evidence>
<dbReference type="InterPro" id="IPR007259">
    <property type="entry name" value="GCP"/>
</dbReference>
<dbReference type="GO" id="GO:0000278">
    <property type="term" value="P:mitotic cell cycle"/>
    <property type="evidence" value="ECO:0007669"/>
    <property type="project" value="TreeGrafter"/>
</dbReference>
<keyword evidence="2 4" id="KW-0493">Microtubule</keyword>
<keyword evidence="7" id="KW-1185">Reference proteome</keyword>
<dbReference type="GO" id="GO:0000930">
    <property type="term" value="C:gamma-tubulin complex"/>
    <property type="evidence" value="ECO:0007669"/>
    <property type="project" value="TreeGrafter"/>
</dbReference>
<comment type="subcellular location">
    <subcellularLocation>
        <location evidence="4">Cytoplasm</location>
        <location evidence="4">Cytoskeleton</location>
        <location evidence="4">Microtubule organizing center</location>
    </subcellularLocation>
</comment>
<evidence type="ECO:0000256" key="2">
    <source>
        <dbReference type="ARBA" id="ARBA00022701"/>
    </source>
</evidence>
<dbReference type="PANTHER" id="PTHR19302">
    <property type="entry name" value="GAMMA TUBULIN COMPLEX PROTEIN"/>
    <property type="match status" value="1"/>
</dbReference>
<comment type="similarity">
    <text evidence="4">Belongs to the TUBGCP family.</text>
</comment>
<dbReference type="GO" id="GO:0007020">
    <property type="term" value="P:microtubule nucleation"/>
    <property type="evidence" value="ECO:0007669"/>
    <property type="project" value="InterPro"/>
</dbReference>
<dbReference type="GO" id="GO:0043015">
    <property type="term" value="F:gamma-tubulin binding"/>
    <property type="evidence" value="ECO:0007669"/>
    <property type="project" value="InterPro"/>
</dbReference>
<evidence type="ECO:0000259" key="5">
    <source>
        <dbReference type="Pfam" id="PF17681"/>
    </source>
</evidence>
<organism evidence="6 7">
    <name type="scientific">Larinioides sclopetarius</name>
    <dbReference type="NCBI Taxonomy" id="280406"/>
    <lineage>
        <taxon>Eukaryota</taxon>
        <taxon>Metazoa</taxon>
        <taxon>Ecdysozoa</taxon>
        <taxon>Arthropoda</taxon>
        <taxon>Chelicerata</taxon>
        <taxon>Arachnida</taxon>
        <taxon>Araneae</taxon>
        <taxon>Araneomorphae</taxon>
        <taxon>Entelegynae</taxon>
        <taxon>Araneoidea</taxon>
        <taxon>Araneidae</taxon>
        <taxon>Larinioides</taxon>
    </lineage>
</organism>
<gene>
    <name evidence="6" type="ORF">LARSCL_LOCUS16331</name>
</gene>
<dbReference type="AlphaFoldDB" id="A0AAV2B246"/>
<dbReference type="EMBL" id="CAXIEN010000260">
    <property type="protein sequence ID" value="CAL1290197.1"/>
    <property type="molecule type" value="Genomic_DNA"/>
</dbReference>
<feature type="domain" description="Gamma tubulin complex component protein N-terminal" evidence="5">
    <location>
        <begin position="2"/>
        <end position="159"/>
    </location>
</feature>
<evidence type="ECO:0000256" key="4">
    <source>
        <dbReference type="RuleBase" id="RU363050"/>
    </source>
</evidence>
<dbReference type="Pfam" id="PF17681">
    <property type="entry name" value="GCP_N_terminal"/>
    <property type="match status" value="1"/>
</dbReference>
<protein>
    <recommendedName>
        <fullName evidence="4">Gamma-tubulin complex component</fullName>
    </recommendedName>
</protein>
<dbReference type="Proteomes" id="UP001497382">
    <property type="component" value="Unassembled WGS sequence"/>
</dbReference>
<evidence type="ECO:0000313" key="6">
    <source>
        <dbReference type="EMBL" id="CAL1290197.1"/>
    </source>
</evidence>
<dbReference type="GO" id="GO:0031122">
    <property type="term" value="P:cytoplasmic microtubule organization"/>
    <property type="evidence" value="ECO:0007669"/>
    <property type="project" value="TreeGrafter"/>
</dbReference>
<comment type="caution">
    <text evidence="6">The sequence shown here is derived from an EMBL/GenBank/DDBJ whole genome shotgun (WGS) entry which is preliminary data.</text>
</comment>
<dbReference type="GO" id="GO:0051225">
    <property type="term" value="P:spindle assembly"/>
    <property type="evidence" value="ECO:0007669"/>
    <property type="project" value="TreeGrafter"/>
</dbReference>
<name>A0AAV2B246_9ARAC</name>
<evidence type="ECO:0000256" key="1">
    <source>
        <dbReference type="ARBA" id="ARBA00022490"/>
    </source>
</evidence>
<dbReference type="InterPro" id="IPR041470">
    <property type="entry name" value="GCP_N"/>
</dbReference>
<proteinExistence type="inferred from homology"/>
<dbReference type="GO" id="GO:0051321">
    <property type="term" value="P:meiotic cell cycle"/>
    <property type="evidence" value="ECO:0007669"/>
    <property type="project" value="TreeGrafter"/>
</dbReference>
<keyword evidence="3 4" id="KW-0206">Cytoskeleton</keyword>
<dbReference type="PANTHER" id="PTHR19302:SF33">
    <property type="entry name" value="GAMMA-TUBULIN COMPLEX COMPONENT 5"/>
    <property type="match status" value="1"/>
</dbReference>
<dbReference type="GO" id="GO:0000922">
    <property type="term" value="C:spindle pole"/>
    <property type="evidence" value="ECO:0007669"/>
    <property type="project" value="InterPro"/>
</dbReference>
<dbReference type="GO" id="GO:0005874">
    <property type="term" value="C:microtubule"/>
    <property type="evidence" value="ECO:0007669"/>
    <property type="project" value="UniProtKB-KW"/>
</dbReference>
<accession>A0AAV2B246</accession>
<reference evidence="6 7" key="1">
    <citation type="submission" date="2024-04" db="EMBL/GenBank/DDBJ databases">
        <authorList>
            <person name="Rising A."/>
            <person name="Reimegard J."/>
            <person name="Sonavane S."/>
            <person name="Akerstrom W."/>
            <person name="Nylinder S."/>
            <person name="Hedman E."/>
            <person name="Kallberg Y."/>
        </authorList>
    </citation>
    <scope>NUCLEOTIDE SEQUENCE [LARGE SCALE GENOMIC DNA]</scope>
</reference>
<keyword evidence="1 4" id="KW-0963">Cytoplasm</keyword>